<dbReference type="AlphaFoldDB" id="A0A821ZUX0"/>
<name>A0A821ZUX0_9BILA</name>
<organism evidence="2 3">
    <name type="scientific">Rotaria socialis</name>
    <dbReference type="NCBI Taxonomy" id="392032"/>
    <lineage>
        <taxon>Eukaryota</taxon>
        <taxon>Metazoa</taxon>
        <taxon>Spiralia</taxon>
        <taxon>Gnathifera</taxon>
        <taxon>Rotifera</taxon>
        <taxon>Eurotatoria</taxon>
        <taxon>Bdelloidea</taxon>
        <taxon>Philodinida</taxon>
        <taxon>Philodinidae</taxon>
        <taxon>Rotaria</taxon>
    </lineage>
</organism>
<evidence type="ECO:0000313" key="2">
    <source>
        <dbReference type="EMBL" id="CAF4986630.1"/>
    </source>
</evidence>
<accession>A0A821ZUX0</accession>
<feature type="region of interest" description="Disordered" evidence="1">
    <location>
        <begin position="41"/>
        <end position="68"/>
    </location>
</feature>
<comment type="caution">
    <text evidence="2">The sequence shown here is derived from an EMBL/GenBank/DDBJ whole genome shotgun (WGS) entry which is preliminary data.</text>
</comment>
<sequence>TILIVTPTELTVLEEEKIKPADLKDEELQHPIVTSSNIQINDEIIQDDPQKPVTESTTKPADHVSTEALTEAPREIIAIPV</sequence>
<feature type="non-terminal residue" evidence="2">
    <location>
        <position position="81"/>
    </location>
</feature>
<keyword evidence="3" id="KW-1185">Reference proteome</keyword>
<dbReference type="Proteomes" id="UP000663873">
    <property type="component" value="Unassembled WGS sequence"/>
</dbReference>
<protein>
    <submittedName>
        <fullName evidence="2">Uncharacterized protein</fullName>
    </submittedName>
</protein>
<evidence type="ECO:0000256" key="1">
    <source>
        <dbReference type="SAM" id="MobiDB-lite"/>
    </source>
</evidence>
<feature type="non-terminal residue" evidence="2">
    <location>
        <position position="1"/>
    </location>
</feature>
<evidence type="ECO:0000313" key="3">
    <source>
        <dbReference type="Proteomes" id="UP000663873"/>
    </source>
</evidence>
<dbReference type="EMBL" id="CAJOBP010105013">
    <property type="protein sequence ID" value="CAF4986630.1"/>
    <property type="molecule type" value="Genomic_DNA"/>
</dbReference>
<proteinExistence type="predicted"/>
<reference evidence="2" key="1">
    <citation type="submission" date="2021-02" db="EMBL/GenBank/DDBJ databases">
        <authorList>
            <person name="Nowell W R."/>
        </authorList>
    </citation>
    <scope>NUCLEOTIDE SEQUENCE</scope>
</reference>
<gene>
    <name evidence="2" type="ORF">UJA718_LOCUS49591</name>
</gene>